<proteinExistence type="predicted"/>
<dbReference type="InterPro" id="IPR037257">
    <property type="entry name" value="T2SS_E_N_sf"/>
</dbReference>
<dbReference type="STRING" id="946333.A4W93_23240"/>
<reference evidence="1 2" key="1">
    <citation type="submission" date="2016-04" db="EMBL/GenBank/DDBJ databases">
        <title>Complete genome sequence of natural rubber-degrading, novel Gram-negative bacterium, Rhizobacter gummiphilus strain NS21.</title>
        <authorList>
            <person name="Tabata M."/>
            <person name="Kasai D."/>
            <person name="Fukuda M."/>
        </authorList>
    </citation>
    <scope>NUCLEOTIDE SEQUENCE [LARGE SCALE GENOMIC DNA]</scope>
    <source>
        <strain evidence="1 2">NS21</strain>
    </source>
</reference>
<dbReference type="InterPro" id="IPR005702">
    <property type="entry name" value="Wzc-like_C"/>
</dbReference>
<dbReference type="InterPro" id="IPR027417">
    <property type="entry name" value="P-loop_NTPase"/>
</dbReference>
<protein>
    <submittedName>
        <fullName evidence="1">Tyrosine protein kinase</fullName>
    </submittedName>
</protein>
<dbReference type="OrthoDB" id="9808257at2"/>
<dbReference type="EMBL" id="CP015118">
    <property type="protein sequence ID" value="ARN22589.1"/>
    <property type="molecule type" value="Genomic_DNA"/>
</dbReference>
<dbReference type="PANTHER" id="PTHR32309">
    <property type="entry name" value="TYROSINE-PROTEIN KINASE"/>
    <property type="match status" value="1"/>
</dbReference>
<keyword evidence="2" id="KW-1185">Reference proteome</keyword>
<dbReference type="AlphaFoldDB" id="A0A1W6LED4"/>
<name>A0A1W6LED4_9BURK</name>
<dbReference type="InterPro" id="IPR050445">
    <property type="entry name" value="Bact_polysacc_biosynth/exp"/>
</dbReference>
<dbReference type="Pfam" id="PF10609">
    <property type="entry name" value="ParA"/>
    <property type="match status" value="1"/>
</dbReference>
<dbReference type="GO" id="GO:0005886">
    <property type="term" value="C:plasma membrane"/>
    <property type="evidence" value="ECO:0007669"/>
    <property type="project" value="TreeGrafter"/>
</dbReference>
<dbReference type="KEGG" id="rgu:A4W93_23240"/>
<sequence length="305" mass="33667">MNRRIPRPSFATSSFSPHDARQDVEPQVLDRYIGDYIREACDLSDQQVQAIIDHQHANDLRFGEAAIALKLASREDVLWALSQQFHYPYAPSENAHFHEELVAAIDPFCDQAEAFREVRSQLMMGVMANDKPRRALAVMSPDSGDGKSFFASNMAITFSQLGGRTLLVDADMRTPRQHELFNVPNQNGLSGILAGRAEANVIHQVRDLPSLHVLPVGTTPPNPLELVQRAGFGLLMQELLSKFDHVVVDTPADTHGADARVVASKCGAAIILTRPGKTRVKPTQKLISAIHTTPTRLAGVMFNQY</sequence>
<accession>A0A1W6LED4</accession>
<keyword evidence="1" id="KW-0808">Transferase</keyword>
<dbReference type="InterPro" id="IPR033756">
    <property type="entry name" value="YlxH/NBP35"/>
</dbReference>
<evidence type="ECO:0000313" key="2">
    <source>
        <dbReference type="Proteomes" id="UP000193427"/>
    </source>
</evidence>
<gene>
    <name evidence="1" type="ORF">A4W93_23240</name>
</gene>
<dbReference type="NCBIfam" id="TIGR01007">
    <property type="entry name" value="eps_fam"/>
    <property type="match status" value="1"/>
</dbReference>
<dbReference type="GO" id="GO:0004713">
    <property type="term" value="F:protein tyrosine kinase activity"/>
    <property type="evidence" value="ECO:0007669"/>
    <property type="project" value="TreeGrafter"/>
</dbReference>
<dbReference type="PANTHER" id="PTHR32309:SF13">
    <property type="entry name" value="FERRIC ENTEROBACTIN TRANSPORT PROTEIN FEPE"/>
    <property type="match status" value="1"/>
</dbReference>
<evidence type="ECO:0000313" key="1">
    <source>
        <dbReference type="EMBL" id="ARN22589.1"/>
    </source>
</evidence>
<dbReference type="SUPFAM" id="SSF52540">
    <property type="entry name" value="P-loop containing nucleoside triphosphate hydrolases"/>
    <property type="match status" value="1"/>
</dbReference>
<dbReference type="Proteomes" id="UP000193427">
    <property type="component" value="Chromosome"/>
</dbReference>
<dbReference type="RefSeq" id="WP_085752894.1">
    <property type="nucleotide sequence ID" value="NZ_BSPR01000018.1"/>
</dbReference>
<keyword evidence="1" id="KW-0418">Kinase</keyword>
<dbReference type="Gene3D" id="3.40.50.300">
    <property type="entry name" value="P-loop containing nucleotide triphosphate hydrolases"/>
    <property type="match status" value="1"/>
</dbReference>
<dbReference type="SUPFAM" id="SSF160246">
    <property type="entry name" value="EspE N-terminal domain-like"/>
    <property type="match status" value="1"/>
</dbReference>
<organism evidence="1 2">
    <name type="scientific">Piscinibacter gummiphilus</name>
    <dbReference type="NCBI Taxonomy" id="946333"/>
    <lineage>
        <taxon>Bacteria</taxon>
        <taxon>Pseudomonadati</taxon>
        <taxon>Pseudomonadota</taxon>
        <taxon>Betaproteobacteria</taxon>
        <taxon>Burkholderiales</taxon>
        <taxon>Sphaerotilaceae</taxon>
        <taxon>Piscinibacter</taxon>
    </lineage>
</organism>
<dbReference type="CDD" id="cd05387">
    <property type="entry name" value="BY-kinase"/>
    <property type="match status" value="1"/>
</dbReference>